<dbReference type="InterPro" id="IPR003343">
    <property type="entry name" value="Big_2"/>
</dbReference>
<evidence type="ECO:0000256" key="2">
    <source>
        <dbReference type="ARBA" id="ARBA00022723"/>
    </source>
</evidence>
<dbReference type="InterPro" id="IPR031965">
    <property type="entry name" value="CBM26"/>
</dbReference>
<dbReference type="Pfam" id="PF02368">
    <property type="entry name" value="Big_2"/>
    <property type="match status" value="1"/>
</dbReference>
<organism evidence="6 7">
    <name type="scientific">Pseudobacteriovorax antillogorgiicola</name>
    <dbReference type="NCBI Taxonomy" id="1513793"/>
    <lineage>
        <taxon>Bacteria</taxon>
        <taxon>Pseudomonadati</taxon>
        <taxon>Bdellovibrionota</taxon>
        <taxon>Oligoflexia</taxon>
        <taxon>Oligoflexales</taxon>
        <taxon>Pseudobacteriovoracaceae</taxon>
        <taxon>Pseudobacteriovorax</taxon>
    </lineage>
</organism>
<dbReference type="EMBL" id="FWZT01000019">
    <property type="protein sequence ID" value="SMF58163.1"/>
    <property type="molecule type" value="Genomic_DNA"/>
</dbReference>
<dbReference type="GO" id="GO:0009055">
    <property type="term" value="F:electron transfer activity"/>
    <property type="evidence" value="ECO:0007669"/>
    <property type="project" value="InterPro"/>
</dbReference>
<dbReference type="InterPro" id="IPR036909">
    <property type="entry name" value="Cyt_c-like_dom_sf"/>
</dbReference>
<evidence type="ECO:0000313" key="7">
    <source>
        <dbReference type="Proteomes" id="UP000192907"/>
    </source>
</evidence>
<feature type="domain" description="Cytochrome c" evidence="5">
    <location>
        <begin position="310"/>
        <end position="421"/>
    </location>
</feature>
<dbReference type="Pfam" id="PF07631">
    <property type="entry name" value="PSD4"/>
    <property type="match status" value="1"/>
</dbReference>
<dbReference type="InterPro" id="IPR008964">
    <property type="entry name" value="Invasin/intimin_cell_adhesion"/>
</dbReference>
<dbReference type="GO" id="GO:0020037">
    <property type="term" value="F:heme binding"/>
    <property type="evidence" value="ECO:0007669"/>
    <property type="project" value="InterPro"/>
</dbReference>
<name>A0A1Y6CDV5_9BACT</name>
<gene>
    <name evidence="6" type="ORF">SAMN06296036_11969</name>
</gene>
<keyword evidence="1 4" id="KW-0349">Heme</keyword>
<dbReference type="Gene3D" id="2.60.40.10">
    <property type="entry name" value="Immunoglobulins"/>
    <property type="match status" value="1"/>
</dbReference>
<reference evidence="7" key="1">
    <citation type="submission" date="2017-04" db="EMBL/GenBank/DDBJ databases">
        <authorList>
            <person name="Varghese N."/>
            <person name="Submissions S."/>
        </authorList>
    </citation>
    <scope>NUCLEOTIDE SEQUENCE [LARGE SCALE GENOMIC DNA]</scope>
    <source>
        <strain evidence="7">RKEM611</strain>
    </source>
</reference>
<dbReference type="InterPro" id="IPR013042">
    <property type="entry name" value="DUF1592"/>
</dbReference>
<accession>A0A1Y6CDV5</accession>
<evidence type="ECO:0000256" key="3">
    <source>
        <dbReference type="ARBA" id="ARBA00023004"/>
    </source>
</evidence>
<dbReference type="SUPFAM" id="SSF49373">
    <property type="entry name" value="Invasin/intimin cell-adhesion fragments"/>
    <property type="match status" value="1"/>
</dbReference>
<dbReference type="Gene3D" id="2.60.40.1080">
    <property type="match status" value="1"/>
</dbReference>
<dbReference type="PROSITE" id="PS51007">
    <property type="entry name" value="CYTC"/>
    <property type="match status" value="1"/>
</dbReference>
<dbReference type="Proteomes" id="UP000192907">
    <property type="component" value="Unassembled WGS sequence"/>
</dbReference>
<dbReference type="OrthoDB" id="338827at2"/>
<dbReference type="Pfam" id="PF16738">
    <property type="entry name" value="CBM26"/>
    <property type="match status" value="1"/>
</dbReference>
<dbReference type="Pfam" id="PF07626">
    <property type="entry name" value="PSD3"/>
    <property type="match status" value="1"/>
</dbReference>
<sequence length="889" mass="98061">MNSIITFLLGLGLAITQLALGFEAMTQDRSAWSILPQQFPTLIAGEEQQLFVKGTNEQGNSAIINHRLAWMSSNSNVAHVSATGLITAGEIAGNAIITASGLGKELQIPVSNVGQGFSLHFYQPQPWLPNPIHIWLWDERDGVLINFLSDQWPGVAMERDLRSGGLWFRTALNSELIDNRDNLSVIFNCGNSQCQTQDHRISSGSNLWLHGNSWSTTAPIPEPSITGTQVQIGNGGIYLEGNSKNLSGKLFQTGTILHVKAKPSGKGLRFLNWEGTGVGLLLDPNEAETQLIVDDQRSITLLAVYEAIEDPYMDGRQNFQRLCAACHGLKGDGGIPFVAIKERYSLASLTSYISNYMPKGQANVCVGNCASNIAGMILGDGFEAPSGACNRLEDLLPEPRRLVLLSNVEYENTIAKLLQLPNFKIPAGLLPPDLPFNGFKTDASKIFVKNHGKAYLQVAEYALTAVGSILSLRPECTTIDCFIRSFSLEAFRRPILEAEFNIYKKLYELGGIREMTIAILSSPATLYRSEMGRMLPSVAAKGYFQLSDFEIASLLSYTFWASPPDRELIDAAMKGRLTDPLEIKKQASRLLNSPEARPAMKRFILGWLDLDRPIHGDIDAQLKEDMKQEALQFVESILFAGGTYEALLLATTSPMTQRLARHYGISWPGGDDWQEVSMLGSPGERRGILGKAAILTTQASSETTHPIKRGLFIRRQLLCQDFPPPPIGAELKPFSDPSLTVKERFEAHIKPDCKVCHQHIDGIGFGLEGFDHLGQFREFETTPDGTVKQLDILGSIGSLNSAETFLRADAPVETFHEMGDLANLIAQSRNGKACFVRQWYRYSRGFREDDSSSCTLDTMGKPFKLGASNMSMIDMILASTQLKNYILRR</sequence>
<dbReference type="SUPFAM" id="SSF46626">
    <property type="entry name" value="Cytochrome c"/>
    <property type="match status" value="1"/>
</dbReference>
<evidence type="ECO:0000256" key="4">
    <source>
        <dbReference type="PROSITE-ProRule" id="PRU00433"/>
    </source>
</evidence>
<dbReference type="InterPro" id="IPR013783">
    <property type="entry name" value="Ig-like_fold"/>
</dbReference>
<dbReference type="AlphaFoldDB" id="A0A1Y6CDV5"/>
<dbReference type="InterPro" id="IPR009056">
    <property type="entry name" value="Cyt_c-like_dom"/>
</dbReference>
<evidence type="ECO:0000256" key="1">
    <source>
        <dbReference type="ARBA" id="ARBA00022617"/>
    </source>
</evidence>
<dbReference type="RefSeq" id="WP_132322629.1">
    <property type="nucleotide sequence ID" value="NZ_FWZT01000019.1"/>
</dbReference>
<evidence type="ECO:0000259" key="5">
    <source>
        <dbReference type="PROSITE" id="PS51007"/>
    </source>
</evidence>
<keyword evidence="3 4" id="KW-0408">Iron</keyword>
<keyword evidence="2 4" id="KW-0479">Metal-binding</keyword>
<protein>
    <submittedName>
        <fullName evidence="6">Ig-like domain (Group 2)</fullName>
    </submittedName>
</protein>
<proteinExistence type="predicted"/>
<dbReference type="GO" id="GO:0046872">
    <property type="term" value="F:metal ion binding"/>
    <property type="evidence" value="ECO:0007669"/>
    <property type="project" value="UniProtKB-KW"/>
</dbReference>
<dbReference type="InterPro" id="IPR013039">
    <property type="entry name" value="DUF1588"/>
</dbReference>
<evidence type="ECO:0000313" key="6">
    <source>
        <dbReference type="EMBL" id="SMF58163.1"/>
    </source>
</evidence>
<dbReference type="STRING" id="1513793.SAMN06296036_11969"/>
<dbReference type="Pfam" id="PF07627">
    <property type="entry name" value="PSCyt3"/>
    <property type="match status" value="1"/>
</dbReference>
<dbReference type="InterPro" id="IPR013036">
    <property type="entry name" value="DUF1587"/>
</dbReference>
<keyword evidence="7" id="KW-1185">Reference proteome</keyword>